<feature type="region of interest" description="Disordered" evidence="4">
    <location>
        <begin position="1"/>
        <end position="29"/>
    </location>
</feature>
<feature type="region of interest" description="Disordered" evidence="4">
    <location>
        <begin position="614"/>
        <end position="649"/>
    </location>
</feature>
<feature type="compositionally biased region" description="Low complexity" evidence="4">
    <location>
        <begin position="292"/>
        <end position="308"/>
    </location>
</feature>
<keyword evidence="6" id="KW-1185">Reference proteome</keyword>
<dbReference type="EMBL" id="OOIN01000030">
    <property type="protein sequence ID" value="SPO29965.1"/>
    <property type="molecule type" value="Genomic_DNA"/>
</dbReference>
<feature type="compositionally biased region" description="Low complexity" evidence="4">
    <location>
        <begin position="780"/>
        <end position="799"/>
    </location>
</feature>
<keyword evidence="2 3" id="KW-0175">Coiled coil</keyword>
<reference evidence="5 6" key="1">
    <citation type="submission" date="2018-03" db="EMBL/GenBank/DDBJ databases">
        <authorList>
            <person name="Guldener U."/>
        </authorList>
    </citation>
    <scope>NUCLEOTIDE SEQUENCE [LARGE SCALE GENOMIC DNA]</scope>
    <source>
        <strain evidence="5 6">NBRC100155</strain>
    </source>
</reference>
<feature type="compositionally biased region" description="Low complexity" evidence="4">
    <location>
        <begin position="616"/>
        <end position="633"/>
    </location>
</feature>
<evidence type="ECO:0000313" key="6">
    <source>
        <dbReference type="Proteomes" id="UP000324022"/>
    </source>
</evidence>
<dbReference type="InterPro" id="IPR021622">
    <property type="entry name" value="Afadin/alpha-actinin-bd"/>
</dbReference>
<evidence type="ECO:0000256" key="1">
    <source>
        <dbReference type="ARBA" id="ARBA00009291"/>
    </source>
</evidence>
<gene>
    <name evidence="5" type="ORF">UTRI_06271_B</name>
</gene>
<organism evidence="5 6">
    <name type="scientific">Ustilago trichophora</name>
    <dbReference type="NCBI Taxonomy" id="86804"/>
    <lineage>
        <taxon>Eukaryota</taxon>
        <taxon>Fungi</taxon>
        <taxon>Dikarya</taxon>
        <taxon>Basidiomycota</taxon>
        <taxon>Ustilaginomycotina</taxon>
        <taxon>Ustilaginomycetes</taxon>
        <taxon>Ustilaginales</taxon>
        <taxon>Ustilaginaceae</taxon>
        <taxon>Ustilago</taxon>
    </lineage>
</organism>
<feature type="compositionally biased region" description="Low complexity" evidence="4">
    <location>
        <begin position="1"/>
        <end position="19"/>
    </location>
</feature>
<feature type="compositionally biased region" description="Low complexity" evidence="4">
    <location>
        <begin position="678"/>
        <end position="712"/>
    </location>
</feature>
<evidence type="ECO:0000256" key="2">
    <source>
        <dbReference type="ARBA" id="ARBA00023054"/>
    </source>
</evidence>
<comment type="similarity">
    <text evidence="1">Belongs to the ADIP family.</text>
</comment>
<name>A0A5C3EIS5_9BASI</name>
<dbReference type="Pfam" id="PF11559">
    <property type="entry name" value="ADIP"/>
    <property type="match status" value="1"/>
</dbReference>
<accession>A0A5C3EIS5</accession>
<dbReference type="Proteomes" id="UP000324022">
    <property type="component" value="Unassembled WGS sequence"/>
</dbReference>
<feature type="compositionally biased region" description="Polar residues" evidence="4">
    <location>
        <begin position="889"/>
        <end position="917"/>
    </location>
</feature>
<evidence type="ECO:0000313" key="5">
    <source>
        <dbReference type="EMBL" id="SPO29965.1"/>
    </source>
</evidence>
<evidence type="ECO:0000256" key="3">
    <source>
        <dbReference type="SAM" id="Coils"/>
    </source>
</evidence>
<protein>
    <submittedName>
        <fullName evidence="5">Uncharacterized protein</fullName>
    </submittedName>
</protein>
<feature type="compositionally biased region" description="Basic and acidic residues" evidence="4">
    <location>
        <begin position="818"/>
        <end position="830"/>
    </location>
</feature>
<feature type="region of interest" description="Disordered" evidence="4">
    <location>
        <begin position="666"/>
        <end position="923"/>
    </location>
</feature>
<dbReference type="OrthoDB" id="3361294at2759"/>
<sequence length="923" mass="98553">MAQSDSASAAARASVVTAAHEPQPGTYDHLPDLSADISIDTDNLTKPTFEQLNATLISRGYLRSPLNVSGMRSDSLAALSDALHAMIAQREEDIEVRTALTAKNRTLTASLERTKRFYREESERSADFERKSEASKARLAHLTTQLETERNAHRATKEALGRMRRDLQAIKSSALQYKAANDRSVARVRARIGEVTSSAIRSAVPDFQIVASAFDPLPTASSSKTGAARLYAQQVQELEQKRAHLVEYNQALKRFATEAINAARRADQELVEMVEAEEQDAAKRDASPASKSNGDASGSRSASSSSLNAMAASKRSSLSDAWLEGHRPLFQRDLFPANDTLRSTATGTLVSGSSTKTQHPALRALEITSMAISSHVQSLLNLRTERTVHQATQAQRMSAELREHAWSSKLEHDIQQDLQNDVRLSLNKNNGPAHVGSLAAAAIAASCGSSNGGASQRVDWQREKVELEKKLAQLVKQVAVAEQNAARKEKEAKKIADAERRAREMLDQASASATSPPSDAATIAAFEATQQQAESLKLALQVAEQERAQLTQRCQMLEAQARGLGTERDLAPTCSIVTSLKRLDEAEIAQIHARDQQLRTELGSLSVVAEDVEVPSLSSTADTASESAEVSSSVKEETPTEAGALSFGAGNNPELDAIFGFSNSRAGKAGKVGKKSDAVAAAAPRRSSRLSGGSSKDEAVAVVQEQQGEQAQPSEGRKRKAAEKEASPANDEQNEEEAVEVTTITQKKASRRISDFSSSAKKGTDETSPRASKRARAEEPSSSSFSSSSKSASPSIAPAKETKPTTFVERAQSRRRLSTREKQEFVESQKPRSVSGASKTPALSSRRIVSGSTSSVTRPTAASLSRSTAAAAATAAAVQASASAKRPLSNATNTREALTRASASGKGQTRSVSSGGSSIRART</sequence>
<feature type="coiled-coil region" evidence="3">
    <location>
        <begin position="457"/>
        <end position="567"/>
    </location>
</feature>
<feature type="compositionally biased region" description="Low complexity" evidence="4">
    <location>
        <begin position="844"/>
        <end position="884"/>
    </location>
</feature>
<feature type="compositionally biased region" description="Polar residues" evidence="4">
    <location>
        <begin position="831"/>
        <end position="843"/>
    </location>
</feature>
<feature type="region of interest" description="Disordered" evidence="4">
    <location>
        <begin position="276"/>
        <end position="308"/>
    </location>
</feature>
<evidence type="ECO:0000256" key="4">
    <source>
        <dbReference type="SAM" id="MobiDB-lite"/>
    </source>
</evidence>
<dbReference type="AlphaFoldDB" id="A0A5C3EIS5"/>
<proteinExistence type="inferred from homology"/>